<accession>A0A3N0YMD8</accession>
<evidence type="ECO:0000313" key="1">
    <source>
        <dbReference type="EMBL" id="ROL47324.1"/>
    </source>
</evidence>
<organism evidence="1 2">
    <name type="scientific">Anabarilius grahami</name>
    <name type="common">Kanglang fish</name>
    <name type="synonym">Barilius grahami</name>
    <dbReference type="NCBI Taxonomy" id="495550"/>
    <lineage>
        <taxon>Eukaryota</taxon>
        <taxon>Metazoa</taxon>
        <taxon>Chordata</taxon>
        <taxon>Craniata</taxon>
        <taxon>Vertebrata</taxon>
        <taxon>Euteleostomi</taxon>
        <taxon>Actinopterygii</taxon>
        <taxon>Neopterygii</taxon>
        <taxon>Teleostei</taxon>
        <taxon>Ostariophysi</taxon>
        <taxon>Cypriniformes</taxon>
        <taxon>Xenocyprididae</taxon>
        <taxon>Xenocypridinae</taxon>
        <taxon>Xenocypridinae incertae sedis</taxon>
        <taxon>Anabarilius</taxon>
    </lineage>
</organism>
<dbReference type="AlphaFoldDB" id="A0A3N0YMD8"/>
<reference evidence="1 2" key="1">
    <citation type="submission" date="2018-10" db="EMBL/GenBank/DDBJ databases">
        <title>Genome assembly for a Yunnan-Guizhou Plateau 3E fish, Anabarilius grahami (Regan), and its evolutionary and genetic applications.</title>
        <authorList>
            <person name="Jiang W."/>
        </authorList>
    </citation>
    <scope>NUCLEOTIDE SEQUENCE [LARGE SCALE GENOMIC DNA]</scope>
    <source>
        <strain evidence="1">AG-KIZ</strain>
        <tissue evidence="1">Muscle</tissue>
    </source>
</reference>
<dbReference type="EMBL" id="RJVU01035834">
    <property type="protein sequence ID" value="ROL47324.1"/>
    <property type="molecule type" value="Genomic_DNA"/>
</dbReference>
<name>A0A3N0YMD8_ANAGA</name>
<sequence length="183" mass="20366">MGKTAEKDTLYNSGSIQPRRPHLLFWLHKVLLPASPYINLQPPARPPHLHLDGSLYCSPAHCNVSLTSSLCTGRQDCLFLCPALPPSPRTPALIASDHQYVAAADVSLLNLRREHNQPHLLQFFLSTGGPPPRRNHLCSRLSLCEYWQEPIKSLSVRSSGGMMDARPTLSFQRSDQQSPLAIQ</sequence>
<keyword evidence="2" id="KW-1185">Reference proteome</keyword>
<gene>
    <name evidence="1" type="ORF">DPX16_16912</name>
</gene>
<proteinExistence type="predicted"/>
<protein>
    <submittedName>
        <fullName evidence="1">Uncharacterized protein</fullName>
    </submittedName>
</protein>
<evidence type="ECO:0000313" key="2">
    <source>
        <dbReference type="Proteomes" id="UP000281406"/>
    </source>
</evidence>
<dbReference type="Proteomes" id="UP000281406">
    <property type="component" value="Unassembled WGS sequence"/>
</dbReference>
<comment type="caution">
    <text evidence="1">The sequence shown here is derived from an EMBL/GenBank/DDBJ whole genome shotgun (WGS) entry which is preliminary data.</text>
</comment>